<proteinExistence type="predicted"/>
<accession>A0A4Y2IIB0</accession>
<dbReference type="Proteomes" id="UP000499080">
    <property type="component" value="Unassembled WGS sequence"/>
</dbReference>
<feature type="non-terminal residue" evidence="1">
    <location>
        <position position="89"/>
    </location>
</feature>
<sequence>MVSRLNDATKVFTPHWKNFQNEIVRNNYMPFDPHNGEAIETEIQKFTTDHKTAHDNTGKWNDKIGEDFSDEIRDQTQIRNRLNKVSQLT</sequence>
<reference evidence="1 2" key="1">
    <citation type="journal article" date="2019" name="Sci. Rep.">
        <title>Orb-weaving spider Araneus ventricosus genome elucidates the spidroin gene catalogue.</title>
        <authorList>
            <person name="Kono N."/>
            <person name="Nakamura H."/>
            <person name="Ohtoshi R."/>
            <person name="Moran D.A.P."/>
            <person name="Shinohara A."/>
            <person name="Yoshida Y."/>
            <person name="Fujiwara M."/>
            <person name="Mori M."/>
            <person name="Tomita M."/>
            <person name="Arakawa K."/>
        </authorList>
    </citation>
    <scope>NUCLEOTIDE SEQUENCE [LARGE SCALE GENOMIC DNA]</scope>
</reference>
<name>A0A4Y2IIB0_ARAVE</name>
<keyword evidence="2" id="KW-1185">Reference proteome</keyword>
<protein>
    <submittedName>
        <fullName evidence="1">Uncharacterized protein</fullName>
    </submittedName>
</protein>
<evidence type="ECO:0000313" key="2">
    <source>
        <dbReference type="Proteomes" id="UP000499080"/>
    </source>
</evidence>
<dbReference type="AlphaFoldDB" id="A0A4Y2IIB0"/>
<dbReference type="EMBL" id="BGPR01186064">
    <property type="protein sequence ID" value="GBM77344.1"/>
    <property type="molecule type" value="Genomic_DNA"/>
</dbReference>
<evidence type="ECO:0000313" key="1">
    <source>
        <dbReference type="EMBL" id="GBM77344.1"/>
    </source>
</evidence>
<organism evidence="1 2">
    <name type="scientific">Araneus ventricosus</name>
    <name type="common">Orbweaver spider</name>
    <name type="synonym">Epeira ventricosa</name>
    <dbReference type="NCBI Taxonomy" id="182803"/>
    <lineage>
        <taxon>Eukaryota</taxon>
        <taxon>Metazoa</taxon>
        <taxon>Ecdysozoa</taxon>
        <taxon>Arthropoda</taxon>
        <taxon>Chelicerata</taxon>
        <taxon>Arachnida</taxon>
        <taxon>Araneae</taxon>
        <taxon>Araneomorphae</taxon>
        <taxon>Entelegynae</taxon>
        <taxon>Araneoidea</taxon>
        <taxon>Araneidae</taxon>
        <taxon>Araneus</taxon>
    </lineage>
</organism>
<comment type="caution">
    <text evidence="1">The sequence shown here is derived from an EMBL/GenBank/DDBJ whole genome shotgun (WGS) entry which is preliminary data.</text>
</comment>
<gene>
    <name evidence="1" type="ORF">AVEN_67175_1</name>
</gene>